<feature type="domain" description="DUF5641" evidence="1">
    <location>
        <begin position="28"/>
        <end position="98"/>
    </location>
</feature>
<accession>A0A8X6TY38</accession>
<reference evidence="2" key="1">
    <citation type="submission" date="2020-08" db="EMBL/GenBank/DDBJ databases">
        <title>Multicomponent nature underlies the extraordinary mechanical properties of spider dragline silk.</title>
        <authorList>
            <person name="Kono N."/>
            <person name="Nakamura H."/>
            <person name="Mori M."/>
            <person name="Yoshida Y."/>
            <person name="Ohtoshi R."/>
            <person name="Malay A.D."/>
            <person name="Moran D.A.P."/>
            <person name="Tomita M."/>
            <person name="Numata K."/>
            <person name="Arakawa K."/>
        </authorList>
    </citation>
    <scope>NUCLEOTIDE SEQUENCE</scope>
</reference>
<organism evidence="2 3">
    <name type="scientific">Nephila pilipes</name>
    <name type="common">Giant wood spider</name>
    <name type="synonym">Nephila maculata</name>
    <dbReference type="NCBI Taxonomy" id="299642"/>
    <lineage>
        <taxon>Eukaryota</taxon>
        <taxon>Metazoa</taxon>
        <taxon>Ecdysozoa</taxon>
        <taxon>Arthropoda</taxon>
        <taxon>Chelicerata</taxon>
        <taxon>Arachnida</taxon>
        <taxon>Araneae</taxon>
        <taxon>Araneomorphae</taxon>
        <taxon>Entelegynae</taxon>
        <taxon>Araneoidea</taxon>
        <taxon>Nephilidae</taxon>
        <taxon>Nephila</taxon>
    </lineage>
</organism>
<evidence type="ECO:0000259" key="1">
    <source>
        <dbReference type="Pfam" id="PF18701"/>
    </source>
</evidence>
<protein>
    <submittedName>
        <fullName evidence="2">Integrase catalytic domain-containing protein</fullName>
    </submittedName>
</protein>
<dbReference type="Pfam" id="PF18701">
    <property type="entry name" value="DUF5641"/>
    <property type="match status" value="1"/>
</dbReference>
<dbReference type="Proteomes" id="UP000887013">
    <property type="component" value="Unassembled WGS sequence"/>
</dbReference>
<sequence>MFSLETRSSDVEDIDAIDTQEMNKIIKYRQQLRSHLRERFRIEYLGQLQQRTLHRALVKSLAVSNILLLESDIKKHTFWPLARVLELIPVKDGRNRRILACSKLSHSHFYW</sequence>
<proteinExistence type="predicted"/>
<dbReference type="AlphaFoldDB" id="A0A8X6TY38"/>
<evidence type="ECO:0000313" key="3">
    <source>
        <dbReference type="Proteomes" id="UP000887013"/>
    </source>
</evidence>
<dbReference type="InterPro" id="IPR040676">
    <property type="entry name" value="DUF5641"/>
</dbReference>
<gene>
    <name evidence="2" type="primary">AVEN_48227_1</name>
    <name evidence="2" type="ORF">NPIL_115841</name>
</gene>
<comment type="caution">
    <text evidence="2">The sequence shown here is derived from an EMBL/GenBank/DDBJ whole genome shotgun (WGS) entry which is preliminary data.</text>
</comment>
<dbReference type="OrthoDB" id="5967017at2759"/>
<dbReference type="EMBL" id="BMAW01113775">
    <property type="protein sequence ID" value="GFT58751.1"/>
    <property type="molecule type" value="Genomic_DNA"/>
</dbReference>
<evidence type="ECO:0000313" key="2">
    <source>
        <dbReference type="EMBL" id="GFT58751.1"/>
    </source>
</evidence>
<keyword evidence="3" id="KW-1185">Reference proteome</keyword>
<name>A0A8X6TY38_NEPPI</name>